<accession>A0AAV7LD66</accession>
<reference evidence="1" key="1">
    <citation type="journal article" date="2022" name="bioRxiv">
        <title>Sequencing and chromosome-scale assembly of the giantPleurodeles waltlgenome.</title>
        <authorList>
            <person name="Brown T."/>
            <person name="Elewa A."/>
            <person name="Iarovenko S."/>
            <person name="Subramanian E."/>
            <person name="Araus A.J."/>
            <person name="Petzold A."/>
            <person name="Susuki M."/>
            <person name="Suzuki K.-i.T."/>
            <person name="Hayashi T."/>
            <person name="Toyoda A."/>
            <person name="Oliveira C."/>
            <person name="Osipova E."/>
            <person name="Leigh N.D."/>
            <person name="Simon A."/>
            <person name="Yun M.H."/>
        </authorList>
    </citation>
    <scope>NUCLEOTIDE SEQUENCE</scope>
    <source>
        <strain evidence="1">20211129_DDA</strain>
        <tissue evidence="1">Liver</tissue>
    </source>
</reference>
<evidence type="ECO:0000313" key="1">
    <source>
        <dbReference type="EMBL" id="KAJ1088927.1"/>
    </source>
</evidence>
<dbReference type="AlphaFoldDB" id="A0AAV7LD66"/>
<dbReference type="EMBL" id="JANPWB010000015">
    <property type="protein sequence ID" value="KAJ1088927.1"/>
    <property type="molecule type" value="Genomic_DNA"/>
</dbReference>
<evidence type="ECO:0000313" key="2">
    <source>
        <dbReference type="Proteomes" id="UP001066276"/>
    </source>
</evidence>
<gene>
    <name evidence="1" type="ORF">NDU88_002081</name>
</gene>
<name>A0AAV7LD66_PLEWA</name>
<dbReference type="Proteomes" id="UP001066276">
    <property type="component" value="Chromosome 11"/>
</dbReference>
<sequence>MAMAMSGAEESFHQVLVRKATSGEVESSRSQTSMACLRAERVLRSMQWRWLVLILGGGVSAGVECAEGVGVVANAGGVAVAGARGSGAGCGPGADGRRRACLGGTFGAPVARPLCTAKPRLP</sequence>
<proteinExistence type="predicted"/>
<protein>
    <submittedName>
        <fullName evidence="1">Uncharacterized protein</fullName>
    </submittedName>
</protein>
<organism evidence="1 2">
    <name type="scientific">Pleurodeles waltl</name>
    <name type="common">Iberian ribbed newt</name>
    <dbReference type="NCBI Taxonomy" id="8319"/>
    <lineage>
        <taxon>Eukaryota</taxon>
        <taxon>Metazoa</taxon>
        <taxon>Chordata</taxon>
        <taxon>Craniata</taxon>
        <taxon>Vertebrata</taxon>
        <taxon>Euteleostomi</taxon>
        <taxon>Amphibia</taxon>
        <taxon>Batrachia</taxon>
        <taxon>Caudata</taxon>
        <taxon>Salamandroidea</taxon>
        <taxon>Salamandridae</taxon>
        <taxon>Pleurodelinae</taxon>
        <taxon>Pleurodeles</taxon>
    </lineage>
</organism>
<keyword evidence="2" id="KW-1185">Reference proteome</keyword>
<comment type="caution">
    <text evidence="1">The sequence shown here is derived from an EMBL/GenBank/DDBJ whole genome shotgun (WGS) entry which is preliminary data.</text>
</comment>